<reference evidence="4" key="1">
    <citation type="submission" date="2021-03" db="EMBL/GenBank/DDBJ databases">
        <title>Chromosome level genome of the anhydrobiotic midge Polypedilum vanderplanki.</title>
        <authorList>
            <person name="Yoshida Y."/>
            <person name="Kikawada T."/>
            <person name="Gusev O."/>
        </authorList>
    </citation>
    <scope>NUCLEOTIDE SEQUENCE</scope>
    <source>
        <strain evidence="4">NIAS01</strain>
        <tissue evidence="4">Whole body or cell culture</tissue>
    </source>
</reference>
<keyword evidence="2" id="KW-0053">Apoptosis</keyword>
<feature type="compositionally biased region" description="Low complexity" evidence="3">
    <location>
        <begin position="513"/>
        <end position="522"/>
    </location>
</feature>
<dbReference type="Pfam" id="PF05918">
    <property type="entry name" value="API5"/>
    <property type="match status" value="1"/>
</dbReference>
<gene>
    <name evidence="4" type="ORF">PVAND_003722</name>
</gene>
<dbReference type="GO" id="GO:0003723">
    <property type="term" value="F:RNA binding"/>
    <property type="evidence" value="ECO:0007669"/>
    <property type="project" value="TreeGrafter"/>
</dbReference>
<dbReference type="SUPFAM" id="SSF48371">
    <property type="entry name" value="ARM repeat"/>
    <property type="match status" value="1"/>
</dbReference>
<organism evidence="4 5">
    <name type="scientific">Polypedilum vanderplanki</name>
    <name type="common">Sleeping chironomid midge</name>
    <dbReference type="NCBI Taxonomy" id="319348"/>
    <lineage>
        <taxon>Eukaryota</taxon>
        <taxon>Metazoa</taxon>
        <taxon>Ecdysozoa</taxon>
        <taxon>Arthropoda</taxon>
        <taxon>Hexapoda</taxon>
        <taxon>Insecta</taxon>
        <taxon>Pterygota</taxon>
        <taxon>Neoptera</taxon>
        <taxon>Endopterygota</taxon>
        <taxon>Diptera</taxon>
        <taxon>Nematocera</taxon>
        <taxon>Chironomoidea</taxon>
        <taxon>Chironomidae</taxon>
        <taxon>Chironominae</taxon>
        <taxon>Polypedilum</taxon>
        <taxon>Polypedilum</taxon>
    </lineage>
</organism>
<name>A0A9J6BVY5_POLVA</name>
<evidence type="ECO:0000256" key="3">
    <source>
        <dbReference type="SAM" id="MobiDB-lite"/>
    </source>
</evidence>
<dbReference type="GO" id="GO:0006915">
    <property type="term" value="P:apoptotic process"/>
    <property type="evidence" value="ECO:0007669"/>
    <property type="project" value="UniProtKB-KW"/>
</dbReference>
<dbReference type="AlphaFoldDB" id="A0A9J6BVY5"/>
<dbReference type="PANTHER" id="PTHR12758:SF19">
    <property type="entry name" value="APOPTOSIS INHIBITOR 5"/>
    <property type="match status" value="1"/>
</dbReference>
<protein>
    <recommendedName>
        <fullName evidence="6">Apoptosis inhibitor 5</fullName>
    </recommendedName>
</protein>
<dbReference type="InterPro" id="IPR016024">
    <property type="entry name" value="ARM-type_fold"/>
</dbReference>
<dbReference type="Gene3D" id="1.25.10.10">
    <property type="entry name" value="Leucine-rich Repeat Variant"/>
    <property type="match status" value="1"/>
</dbReference>
<accession>A0A9J6BVY5</accession>
<dbReference type="GO" id="GO:0043066">
    <property type="term" value="P:negative regulation of apoptotic process"/>
    <property type="evidence" value="ECO:0007669"/>
    <property type="project" value="TreeGrafter"/>
</dbReference>
<dbReference type="Proteomes" id="UP001107558">
    <property type="component" value="Chromosome 3"/>
</dbReference>
<dbReference type="PANTHER" id="PTHR12758">
    <property type="entry name" value="APOPTOSIS INHIBITOR 5-RELATED"/>
    <property type="match status" value="1"/>
</dbReference>
<proteinExistence type="inferred from homology"/>
<dbReference type="GO" id="GO:0005634">
    <property type="term" value="C:nucleus"/>
    <property type="evidence" value="ECO:0007669"/>
    <property type="project" value="TreeGrafter"/>
</dbReference>
<comment type="caution">
    <text evidence="4">The sequence shown here is derived from an EMBL/GenBank/DDBJ whole genome shotgun (WGS) entry which is preliminary data.</text>
</comment>
<evidence type="ECO:0000256" key="2">
    <source>
        <dbReference type="ARBA" id="ARBA00022703"/>
    </source>
</evidence>
<feature type="compositionally biased region" description="Polar residues" evidence="3">
    <location>
        <begin position="457"/>
        <end position="481"/>
    </location>
</feature>
<dbReference type="InterPro" id="IPR011989">
    <property type="entry name" value="ARM-like"/>
</dbReference>
<evidence type="ECO:0000256" key="1">
    <source>
        <dbReference type="ARBA" id="ARBA00009515"/>
    </source>
</evidence>
<evidence type="ECO:0000313" key="5">
    <source>
        <dbReference type="Proteomes" id="UP001107558"/>
    </source>
</evidence>
<keyword evidence="5" id="KW-1185">Reference proteome</keyword>
<evidence type="ECO:0000313" key="4">
    <source>
        <dbReference type="EMBL" id="KAG5673699.1"/>
    </source>
</evidence>
<feature type="compositionally biased region" description="Gly residues" evidence="3">
    <location>
        <begin position="528"/>
        <end position="537"/>
    </location>
</feature>
<feature type="region of interest" description="Disordered" evidence="3">
    <location>
        <begin position="451"/>
        <end position="537"/>
    </location>
</feature>
<sequence length="537" mass="61156">MSLDKVDQLYQYYGILNDAKDKSEHQAEYMEIIKSAHGSEKEKRLATTFIPKFYKYFPDLSELAIDASLDLCEADDITIRRMAIKELPSYCRDSHENTPRISDILAQLLNASDPAEVQQVNLALKQISKIDPMGTITGLFNQITQGDENGRLKCLEFINNNFIKAEQEVQSKEKIEDFITSEIKKLLKDVSSDEFQQCIQILSKTKLGKTITGHQELVKICLEQVDLETDLNFGEAADDIVYIFLTCVNQALPFFSSKIESNPFVKYICDKLFPLENWHLIGVTDDQTQIQLRILKVFAELCSHSSSLEKPNECVEAIFNILIEYLPPPPVNLDESQGPSILFSHVECLLYAIHAIGKQCPEFLSFPNDPEKLKDFRARLQYLARRTQGYIKKLQDDVKGKNTVDPKTDEEKLKVMGLKTTSNIQVLIRDLYHPSFKSKIVLSWINEKAKKEKTENVDNGSSQKTTSNKRPITFSSGNNDSRSPKQRKINNSSGPKVYTPPSGKFSSRLNQQRNNFKSNPNKNKFRRGGGGGRNQRY</sequence>
<evidence type="ECO:0008006" key="6">
    <source>
        <dbReference type="Google" id="ProtNLM"/>
    </source>
</evidence>
<dbReference type="OrthoDB" id="19224at2759"/>
<comment type="similarity">
    <text evidence="1">Belongs to the API5 family.</text>
</comment>
<dbReference type="InterPro" id="IPR008383">
    <property type="entry name" value="API5"/>
</dbReference>
<dbReference type="EMBL" id="JADBJN010000003">
    <property type="protein sequence ID" value="KAG5673699.1"/>
    <property type="molecule type" value="Genomic_DNA"/>
</dbReference>